<reference evidence="2 3" key="1">
    <citation type="submission" date="2024-07" db="EMBL/GenBank/DDBJ databases">
        <title>Genomic Encyclopedia of Type Strains, Phase V (KMG-V): Genome sequencing to study the core and pangenomes of soil and plant-associated prokaryotes.</title>
        <authorList>
            <person name="Whitman W."/>
        </authorList>
    </citation>
    <scope>NUCLEOTIDE SEQUENCE [LARGE SCALE GENOMIC DNA]</scope>
    <source>
        <strain evidence="2 3">USDA 415</strain>
    </source>
</reference>
<sequence>MKYGLHDDIDLGTAVTTPFTFAIGLILLNLATALAFGLFAILFNRLKP</sequence>
<dbReference type="Proteomes" id="UP001565471">
    <property type="component" value="Unassembled WGS sequence"/>
</dbReference>
<accession>A0ABV4F8F3</accession>
<evidence type="ECO:0000256" key="1">
    <source>
        <dbReference type="SAM" id="Phobius"/>
    </source>
</evidence>
<keyword evidence="1" id="KW-0472">Membrane</keyword>
<organism evidence="2 3">
    <name type="scientific">Bradyrhizobium elkanii</name>
    <dbReference type="NCBI Taxonomy" id="29448"/>
    <lineage>
        <taxon>Bacteria</taxon>
        <taxon>Pseudomonadati</taxon>
        <taxon>Pseudomonadota</taxon>
        <taxon>Alphaproteobacteria</taxon>
        <taxon>Hyphomicrobiales</taxon>
        <taxon>Nitrobacteraceae</taxon>
        <taxon>Bradyrhizobium</taxon>
    </lineage>
</organism>
<keyword evidence="1" id="KW-1133">Transmembrane helix</keyword>
<protein>
    <submittedName>
        <fullName evidence="2">Uncharacterized protein</fullName>
    </submittedName>
</protein>
<comment type="caution">
    <text evidence="2">The sequence shown here is derived from an EMBL/GenBank/DDBJ whole genome shotgun (WGS) entry which is preliminary data.</text>
</comment>
<proteinExistence type="predicted"/>
<evidence type="ECO:0000313" key="2">
    <source>
        <dbReference type="EMBL" id="MEY9319369.1"/>
    </source>
</evidence>
<gene>
    <name evidence="2" type="ORF">ABIF29_006168</name>
</gene>
<feature type="transmembrane region" description="Helical" evidence="1">
    <location>
        <begin position="20"/>
        <end position="43"/>
    </location>
</feature>
<keyword evidence="3" id="KW-1185">Reference proteome</keyword>
<name>A0ABV4F8F3_BRAEL</name>
<dbReference type="EMBL" id="JBGBZA010000002">
    <property type="protein sequence ID" value="MEY9319369.1"/>
    <property type="molecule type" value="Genomic_DNA"/>
</dbReference>
<evidence type="ECO:0000313" key="3">
    <source>
        <dbReference type="Proteomes" id="UP001565471"/>
    </source>
</evidence>
<keyword evidence="1" id="KW-0812">Transmembrane</keyword>
<dbReference type="RefSeq" id="WP_016848609.1">
    <property type="nucleotide sequence ID" value="NZ_JALJZB010000001.1"/>
</dbReference>